<accession>A0A844FGX5</accession>
<dbReference type="EMBL" id="VULR01000006">
    <property type="protein sequence ID" value="MSS43201.1"/>
    <property type="molecule type" value="Genomic_DNA"/>
</dbReference>
<evidence type="ECO:0000313" key="1">
    <source>
        <dbReference type="EMBL" id="MSS43201.1"/>
    </source>
</evidence>
<protein>
    <submittedName>
        <fullName evidence="1">DUF2007 domain-containing protein</fullName>
    </submittedName>
</protein>
<comment type="caution">
    <text evidence="1">The sequence shown here is derived from an EMBL/GenBank/DDBJ whole genome shotgun (WGS) entry which is preliminary data.</text>
</comment>
<proteinExistence type="predicted"/>
<gene>
    <name evidence="1" type="ORF">FYJ27_05570</name>
</gene>
<evidence type="ECO:0000313" key="2">
    <source>
        <dbReference type="Proteomes" id="UP000462760"/>
    </source>
</evidence>
<dbReference type="Proteomes" id="UP000462760">
    <property type="component" value="Unassembled WGS sequence"/>
</dbReference>
<sequence length="63" mass="7406">MLKLIKDLLDQHKIPYIIKDRESGDYMKIYSGFSIYGTDILVEKSLLKKQRIFLMSLLLNNSL</sequence>
<name>A0A844FGX5_9FIRM</name>
<dbReference type="AlphaFoldDB" id="A0A844FGX5"/>
<organism evidence="1 2">
    <name type="scientific">Anaerosalibacter bizertensis</name>
    <dbReference type="NCBI Taxonomy" id="932217"/>
    <lineage>
        <taxon>Bacteria</taxon>
        <taxon>Bacillati</taxon>
        <taxon>Bacillota</taxon>
        <taxon>Tissierellia</taxon>
        <taxon>Tissierellales</taxon>
        <taxon>Sporanaerobacteraceae</taxon>
        <taxon>Anaerosalibacter</taxon>
    </lineage>
</organism>
<reference evidence="1 2" key="1">
    <citation type="submission" date="2019-08" db="EMBL/GenBank/DDBJ databases">
        <title>In-depth cultivation of the pig gut microbiome towards novel bacterial diversity and tailored functional studies.</title>
        <authorList>
            <person name="Wylensek D."/>
            <person name="Hitch T.C.A."/>
            <person name="Clavel T."/>
        </authorList>
    </citation>
    <scope>NUCLEOTIDE SEQUENCE [LARGE SCALE GENOMIC DNA]</scope>
    <source>
        <strain evidence="1 2">Med78-601-WT-4W-RMD-3</strain>
    </source>
</reference>